<sequence length="247" mass="26943">MQLKRFTQRGLSLVELMVGITIGLIVSAAAAVLAVNQINEHRRLMLETQIQQDLRTAADLLQQDLRRAGFRGNSELGVWAPPSGDGSLNQQAALAASASQFAEMARTDNNAGRSLTYRYARGAYSATGSVRDNENFGFRWDRASKTLYLMIGLASGQPNWQPITDPDAVKITDFTIDLDELQATDVGDFCDQPCDPPTAGAAACPRHVVRQVRFRIDAEAAHDSRVKRTLTGVERLRADKIVGACPA</sequence>
<dbReference type="RefSeq" id="WP_394486586.1">
    <property type="nucleotide sequence ID" value="NZ_JBIGIA010000002.1"/>
</dbReference>
<dbReference type="EMBL" id="JBIGIA010000002">
    <property type="protein sequence ID" value="MFG6455906.1"/>
    <property type="molecule type" value="Genomic_DNA"/>
</dbReference>
<dbReference type="InterPro" id="IPR012902">
    <property type="entry name" value="N_methyl_site"/>
</dbReference>
<organism evidence="2 3">
    <name type="scientific">Pelomonas nitida</name>
    <dbReference type="NCBI Taxonomy" id="3299027"/>
    <lineage>
        <taxon>Bacteria</taxon>
        <taxon>Pseudomonadati</taxon>
        <taxon>Pseudomonadota</taxon>
        <taxon>Betaproteobacteria</taxon>
        <taxon>Burkholderiales</taxon>
        <taxon>Sphaerotilaceae</taxon>
        <taxon>Roseateles</taxon>
    </lineage>
</organism>
<accession>A0ABW7G1Y1</accession>
<evidence type="ECO:0000313" key="3">
    <source>
        <dbReference type="Proteomes" id="UP001606305"/>
    </source>
</evidence>
<gene>
    <name evidence="2" type="ORF">ACG00X_03595</name>
</gene>
<keyword evidence="1" id="KW-0812">Transmembrane</keyword>
<keyword evidence="1" id="KW-0472">Membrane</keyword>
<comment type="caution">
    <text evidence="2">The sequence shown here is derived from an EMBL/GenBank/DDBJ whole genome shotgun (WGS) entry which is preliminary data.</text>
</comment>
<dbReference type="PROSITE" id="PS00409">
    <property type="entry name" value="PROKAR_NTER_METHYL"/>
    <property type="match status" value="1"/>
</dbReference>
<dbReference type="NCBIfam" id="TIGR02532">
    <property type="entry name" value="IV_pilin_GFxxxE"/>
    <property type="match status" value="1"/>
</dbReference>
<reference evidence="2 3" key="1">
    <citation type="submission" date="2024-09" db="EMBL/GenBank/DDBJ databases">
        <title>Novel species of the genus Pelomonas and Roseateles isolated from streams.</title>
        <authorList>
            <person name="Lu H."/>
        </authorList>
    </citation>
    <scope>NUCLEOTIDE SEQUENCE [LARGE SCALE GENOMIC DNA]</scope>
    <source>
        <strain evidence="2 3">BYS96W</strain>
    </source>
</reference>
<keyword evidence="1" id="KW-1133">Transmembrane helix</keyword>
<evidence type="ECO:0000313" key="2">
    <source>
        <dbReference type="EMBL" id="MFG6455906.1"/>
    </source>
</evidence>
<dbReference type="Proteomes" id="UP001606305">
    <property type="component" value="Unassembled WGS sequence"/>
</dbReference>
<keyword evidence="3" id="KW-1185">Reference proteome</keyword>
<dbReference type="Pfam" id="PF07963">
    <property type="entry name" value="N_methyl"/>
    <property type="match status" value="1"/>
</dbReference>
<feature type="transmembrane region" description="Helical" evidence="1">
    <location>
        <begin position="12"/>
        <end position="35"/>
    </location>
</feature>
<name>A0ABW7G1Y1_9BURK</name>
<protein>
    <submittedName>
        <fullName evidence="2">PilW family protein</fullName>
    </submittedName>
</protein>
<proteinExistence type="predicted"/>
<evidence type="ECO:0000256" key="1">
    <source>
        <dbReference type="SAM" id="Phobius"/>
    </source>
</evidence>